<evidence type="ECO:0000259" key="3">
    <source>
        <dbReference type="Pfam" id="PF13719"/>
    </source>
</evidence>
<dbReference type="InterPro" id="IPR021834">
    <property type="entry name" value="DUF3426"/>
</dbReference>
<dbReference type="InterPro" id="IPR011723">
    <property type="entry name" value="Znf/thioredoxin_put"/>
</dbReference>
<evidence type="ECO:0000256" key="2">
    <source>
        <dbReference type="SAM" id="Phobius"/>
    </source>
</evidence>
<dbReference type="RefSeq" id="WP_377484990.1">
    <property type="nucleotide sequence ID" value="NZ_JBHLTN010000043.1"/>
</dbReference>
<feature type="compositionally biased region" description="Acidic residues" evidence="1">
    <location>
        <begin position="165"/>
        <end position="177"/>
    </location>
</feature>
<feature type="compositionally biased region" description="Low complexity" evidence="1">
    <location>
        <begin position="153"/>
        <end position="164"/>
    </location>
</feature>
<organism evidence="4 5">
    <name type="scientific">Ottowia pentelensis</name>
    <dbReference type="NCBI Taxonomy" id="511108"/>
    <lineage>
        <taxon>Bacteria</taxon>
        <taxon>Pseudomonadati</taxon>
        <taxon>Pseudomonadota</taxon>
        <taxon>Betaproteobacteria</taxon>
        <taxon>Burkholderiales</taxon>
        <taxon>Comamonadaceae</taxon>
        <taxon>Ottowia</taxon>
    </lineage>
</organism>
<keyword evidence="5" id="KW-1185">Reference proteome</keyword>
<feature type="compositionally biased region" description="Low complexity" evidence="1">
    <location>
        <begin position="57"/>
        <end position="68"/>
    </location>
</feature>
<dbReference type="Pfam" id="PF11906">
    <property type="entry name" value="DUF3426"/>
    <property type="match status" value="1"/>
</dbReference>
<comment type="caution">
    <text evidence="4">The sequence shown here is derived from an EMBL/GenBank/DDBJ whole genome shotgun (WGS) entry which is preliminary data.</text>
</comment>
<dbReference type="Proteomes" id="UP001589834">
    <property type="component" value="Unassembled WGS sequence"/>
</dbReference>
<dbReference type="Pfam" id="PF13719">
    <property type="entry name" value="Zn_ribbon_5"/>
    <property type="match status" value="1"/>
</dbReference>
<feature type="domain" description="Zinc finger/thioredoxin putative" evidence="3">
    <location>
        <begin position="3"/>
        <end position="39"/>
    </location>
</feature>
<keyword evidence="2" id="KW-0812">Transmembrane</keyword>
<feature type="region of interest" description="Disordered" evidence="1">
    <location>
        <begin position="201"/>
        <end position="230"/>
    </location>
</feature>
<dbReference type="NCBIfam" id="TIGR02098">
    <property type="entry name" value="MJ0042_CXXC"/>
    <property type="match status" value="1"/>
</dbReference>
<reference evidence="4 5" key="1">
    <citation type="submission" date="2024-09" db="EMBL/GenBank/DDBJ databases">
        <authorList>
            <person name="Sun Q."/>
            <person name="Mori K."/>
        </authorList>
    </citation>
    <scope>NUCLEOTIDE SEQUENCE [LARGE SCALE GENOMIC DNA]</scope>
    <source>
        <strain evidence="4 5">NCAIM B.02336</strain>
    </source>
</reference>
<proteinExistence type="predicted"/>
<sequence length="404" mass="41971">MSLVTRCPACSTLFKVVPDQIRIAAGWVRCGHCGVVFDASTHLLPRDASTAPAPVGAPAAETTARAAPLPSAVTSPPMPWGEASAAPPVAADAAAPAPSIAPRPVAAPAVVTPPAEPALVVPDIPAALAAETDDRQATAWTQSTDLIRDDSAETPSATAPSAEPALDEPAEAPDPEPSDLPLLDPDPLDLHLAYTSLTEPALLDPLEDDGTALPERPRPDDEPASNVAPLEAPPSFVAAARRRAFWASRPVRALLWLVALLGVLALAGQWVIGQRDWLAARLPQSAPALRALCAPLGCQIRPYRQLDAIVIDASAFNRVAGPEFRFSVSLRNSADWPVASPALELILTDRDNQPLVRRVLAAAELGAPPALAPRGDFSASQGVTVGAPVDAAAVAGYRLTAFYP</sequence>
<name>A0ABV6PWW3_9BURK</name>
<gene>
    <name evidence="4" type="ORF">ACFFGG_17420</name>
</gene>
<evidence type="ECO:0000256" key="1">
    <source>
        <dbReference type="SAM" id="MobiDB-lite"/>
    </source>
</evidence>
<accession>A0ABV6PWW3</accession>
<keyword evidence="2" id="KW-0472">Membrane</keyword>
<feature type="region of interest" description="Disordered" evidence="1">
    <location>
        <begin position="132"/>
        <end position="185"/>
    </location>
</feature>
<dbReference type="EMBL" id="JBHLTN010000043">
    <property type="protein sequence ID" value="MFC0594331.1"/>
    <property type="molecule type" value="Genomic_DNA"/>
</dbReference>
<evidence type="ECO:0000313" key="4">
    <source>
        <dbReference type="EMBL" id="MFC0594331.1"/>
    </source>
</evidence>
<feature type="transmembrane region" description="Helical" evidence="2">
    <location>
        <begin position="253"/>
        <end position="272"/>
    </location>
</feature>
<keyword evidence="2" id="KW-1133">Transmembrane helix</keyword>
<evidence type="ECO:0000313" key="5">
    <source>
        <dbReference type="Proteomes" id="UP001589834"/>
    </source>
</evidence>
<protein>
    <submittedName>
        <fullName evidence="4">DUF3426 domain-containing protein</fullName>
    </submittedName>
</protein>
<feature type="region of interest" description="Disordered" evidence="1">
    <location>
        <begin position="50"/>
        <end position="86"/>
    </location>
</feature>